<reference evidence="2 3" key="1">
    <citation type="journal article" date="2018" name="New Phytol.">
        <title>Phylogenomics of Endogonaceae and evolution of mycorrhizas within Mucoromycota.</title>
        <authorList>
            <person name="Chang Y."/>
            <person name="Desiro A."/>
            <person name="Na H."/>
            <person name="Sandor L."/>
            <person name="Lipzen A."/>
            <person name="Clum A."/>
            <person name="Barry K."/>
            <person name="Grigoriev I.V."/>
            <person name="Martin F.M."/>
            <person name="Stajich J.E."/>
            <person name="Smith M.E."/>
            <person name="Bonito G."/>
            <person name="Spatafora J.W."/>
        </authorList>
    </citation>
    <scope>NUCLEOTIDE SEQUENCE [LARGE SCALE GENOMIC DNA]</scope>
    <source>
        <strain evidence="2 3">GMNB39</strain>
    </source>
</reference>
<protein>
    <submittedName>
        <fullName evidence="2">Uncharacterized protein</fullName>
    </submittedName>
</protein>
<sequence>MYLVQKLKSCDRRRTTSINEDIKDFVEHQYDPQPEAWDHLRHEEGTQGVYTFTGSRNSMHSLSSESFKSLCRDLSANSPPAAAMHPPISLPLSSSLHDIHPAAELAFVCYFNSILLTDLNSCIAFILQLMPNLRTQFPPQAITRHFTIEHYFNRVDDETELIWRGQHQYAVFEDEVQTKHGKNKIKHRRSDDGKGKSTGRAVATTRRGRADDT</sequence>
<organism evidence="2 3">
    <name type="scientific">Jimgerdemannia flammicorona</name>
    <dbReference type="NCBI Taxonomy" id="994334"/>
    <lineage>
        <taxon>Eukaryota</taxon>
        <taxon>Fungi</taxon>
        <taxon>Fungi incertae sedis</taxon>
        <taxon>Mucoromycota</taxon>
        <taxon>Mucoromycotina</taxon>
        <taxon>Endogonomycetes</taxon>
        <taxon>Endogonales</taxon>
        <taxon>Endogonaceae</taxon>
        <taxon>Jimgerdemannia</taxon>
    </lineage>
</organism>
<dbReference type="AlphaFoldDB" id="A0A433CZD9"/>
<evidence type="ECO:0000256" key="1">
    <source>
        <dbReference type="SAM" id="MobiDB-lite"/>
    </source>
</evidence>
<dbReference type="Proteomes" id="UP000268093">
    <property type="component" value="Unassembled WGS sequence"/>
</dbReference>
<keyword evidence="3" id="KW-1185">Reference proteome</keyword>
<accession>A0A433CZD9</accession>
<evidence type="ECO:0000313" key="3">
    <source>
        <dbReference type="Proteomes" id="UP000268093"/>
    </source>
</evidence>
<feature type="region of interest" description="Disordered" evidence="1">
    <location>
        <begin position="180"/>
        <end position="213"/>
    </location>
</feature>
<dbReference type="EMBL" id="RBNI01009962">
    <property type="protein sequence ID" value="RUP43945.1"/>
    <property type="molecule type" value="Genomic_DNA"/>
</dbReference>
<evidence type="ECO:0000313" key="2">
    <source>
        <dbReference type="EMBL" id="RUP43945.1"/>
    </source>
</evidence>
<name>A0A433CZD9_9FUNG</name>
<proteinExistence type="predicted"/>
<comment type="caution">
    <text evidence="2">The sequence shown here is derived from an EMBL/GenBank/DDBJ whole genome shotgun (WGS) entry which is preliminary data.</text>
</comment>
<gene>
    <name evidence="2" type="ORF">BC936DRAFT_150158</name>
</gene>